<dbReference type="InterPro" id="IPR058771">
    <property type="entry name" value="PWI_CCDC43"/>
</dbReference>
<name>A0A4D9D546_9STRA</name>
<feature type="region of interest" description="Disordered" evidence="3">
    <location>
        <begin position="95"/>
        <end position="129"/>
    </location>
</feature>
<evidence type="ECO:0000256" key="2">
    <source>
        <dbReference type="ARBA" id="ARBA00023054"/>
    </source>
</evidence>
<evidence type="ECO:0000259" key="4">
    <source>
        <dbReference type="Pfam" id="PF26091"/>
    </source>
</evidence>
<protein>
    <recommendedName>
        <fullName evidence="4">CCDC43 PWI-like domain-containing protein</fullName>
    </recommendedName>
</protein>
<dbReference type="InterPro" id="IPR037666">
    <property type="entry name" value="CCDC43"/>
</dbReference>
<evidence type="ECO:0000313" key="6">
    <source>
        <dbReference type="Proteomes" id="UP000355283"/>
    </source>
</evidence>
<feature type="compositionally biased region" description="Basic residues" evidence="3">
    <location>
        <begin position="225"/>
        <end position="236"/>
    </location>
</feature>
<reference evidence="5 6" key="1">
    <citation type="submission" date="2019-01" db="EMBL/GenBank/DDBJ databases">
        <title>Nuclear Genome Assembly of the Microalgal Biofuel strain Nannochloropsis salina CCMP1776.</title>
        <authorList>
            <person name="Hovde B."/>
        </authorList>
    </citation>
    <scope>NUCLEOTIDE SEQUENCE [LARGE SCALE GENOMIC DNA]</scope>
    <source>
        <strain evidence="5 6">CCMP1776</strain>
    </source>
</reference>
<dbReference type="OrthoDB" id="2187466at2759"/>
<comment type="caution">
    <text evidence="5">The sequence shown here is derived from an EMBL/GenBank/DDBJ whole genome shotgun (WGS) entry which is preliminary data.</text>
</comment>
<feature type="compositionally biased region" description="Basic and acidic residues" evidence="3">
    <location>
        <begin position="194"/>
        <end position="224"/>
    </location>
</feature>
<proteinExistence type="inferred from homology"/>
<sequence length="236" mass="26227">MAASASSFDLERELARLSLDTDVYRGYIEGMMDDEDTGDLEDRVEAVLAFLGGATDEDLSGFAIDLKTHHQLKHAAEAARETSLIDADKAKERRRYEERLEQDKKAAKAEQDRQAAELKSRTEGDRATMRGREALLNKYAFGDDVVDEDGNPVGKPSGGRDDKSGAGEADVVLGALLGANSNKAQVEAAAKAMREKSKAEHEKKVLREKELLLRDKMRRESEKRRTMKREKQRGCG</sequence>
<evidence type="ECO:0000256" key="3">
    <source>
        <dbReference type="SAM" id="MobiDB-lite"/>
    </source>
</evidence>
<keyword evidence="2" id="KW-0175">Coiled coil</keyword>
<feature type="region of interest" description="Disordered" evidence="3">
    <location>
        <begin position="194"/>
        <end position="236"/>
    </location>
</feature>
<keyword evidence="6" id="KW-1185">Reference proteome</keyword>
<evidence type="ECO:0000256" key="1">
    <source>
        <dbReference type="ARBA" id="ARBA00005305"/>
    </source>
</evidence>
<dbReference type="Pfam" id="PF26091">
    <property type="entry name" value="PWI_CCDC43"/>
    <property type="match status" value="1"/>
</dbReference>
<gene>
    <name evidence="5" type="ORF">NSK_002143</name>
</gene>
<organism evidence="5 6">
    <name type="scientific">Nannochloropsis salina CCMP1776</name>
    <dbReference type="NCBI Taxonomy" id="1027361"/>
    <lineage>
        <taxon>Eukaryota</taxon>
        <taxon>Sar</taxon>
        <taxon>Stramenopiles</taxon>
        <taxon>Ochrophyta</taxon>
        <taxon>Eustigmatophyceae</taxon>
        <taxon>Eustigmatales</taxon>
        <taxon>Monodopsidaceae</taxon>
        <taxon>Microchloropsis</taxon>
        <taxon>Microchloropsis salina</taxon>
    </lineage>
</organism>
<dbReference type="Proteomes" id="UP000355283">
    <property type="component" value="Unassembled WGS sequence"/>
</dbReference>
<feature type="region of interest" description="Disordered" evidence="3">
    <location>
        <begin position="145"/>
        <end position="167"/>
    </location>
</feature>
<dbReference type="PANTHER" id="PTHR31684">
    <property type="entry name" value="COILED-COIL DOMAIN-CONTAINING PROTEIN 43"/>
    <property type="match status" value="1"/>
</dbReference>
<dbReference type="EMBL" id="SDOX01000008">
    <property type="protein sequence ID" value="TFJ86486.1"/>
    <property type="molecule type" value="Genomic_DNA"/>
</dbReference>
<feature type="domain" description="CCDC43 PWI-like" evidence="4">
    <location>
        <begin position="10"/>
        <end position="61"/>
    </location>
</feature>
<evidence type="ECO:0000313" key="5">
    <source>
        <dbReference type="EMBL" id="TFJ86486.1"/>
    </source>
</evidence>
<accession>A0A4D9D546</accession>
<dbReference type="AlphaFoldDB" id="A0A4D9D546"/>
<comment type="similarity">
    <text evidence="1">Belongs to the CCDC43 family.</text>
</comment>
<dbReference type="PANTHER" id="PTHR31684:SF2">
    <property type="entry name" value="COILED-COIL DOMAIN-CONTAINING PROTEIN 43"/>
    <property type="match status" value="1"/>
</dbReference>